<evidence type="ECO:0008006" key="3">
    <source>
        <dbReference type="Google" id="ProtNLM"/>
    </source>
</evidence>
<organism evidence="1 2">
    <name type="scientific">Phytohabitans kaempferiae</name>
    <dbReference type="NCBI Taxonomy" id="1620943"/>
    <lineage>
        <taxon>Bacteria</taxon>
        <taxon>Bacillati</taxon>
        <taxon>Actinomycetota</taxon>
        <taxon>Actinomycetes</taxon>
        <taxon>Micromonosporales</taxon>
        <taxon>Micromonosporaceae</taxon>
    </lineage>
</organism>
<dbReference type="EMBL" id="JBHLUH010000064">
    <property type="protein sequence ID" value="MFC0532089.1"/>
    <property type="molecule type" value="Genomic_DNA"/>
</dbReference>
<accession>A0ABV6MBX6</accession>
<proteinExistence type="predicted"/>
<evidence type="ECO:0000313" key="2">
    <source>
        <dbReference type="Proteomes" id="UP001589867"/>
    </source>
</evidence>
<keyword evidence="2" id="KW-1185">Reference proteome</keyword>
<gene>
    <name evidence="1" type="ORF">ACFFIA_31005</name>
</gene>
<dbReference type="Proteomes" id="UP001589867">
    <property type="component" value="Unassembled WGS sequence"/>
</dbReference>
<dbReference type="Gene3D" id="1.10.340.30">
    <property type="entry name" value="Hypothetical protein, domain 2"/>
    <property type="match status" value="1"/>
</dbReference>
<dbReference type="SUPFAM" id="SSF48150">
    <property type="entry name" value="DNA-glycosylase"/>
    <property type="match status" value="1"/>
</dbReference>
<protein>
    <recommendedName>
        <fullName evidence="3">DNA-3-methyladenine glycosylase II</fullName>
    </recommendedName>
</protein>
<sequence>MSEADFVMTDHPAWMPDRDGGGTLRVLGSVDGGRWLVRTGGPTAFVVEQLVPAMGKPAYDVFRLPPDALTELPQLAQSLAGLGAVARFRAGNLWEALGTAAVRQMLQGAHGARLYREFCRAYGERIPLPTGEDYWLFPTAEAVLALSREQFEAARLTSKRGVLRDAATSYLRHASVWQSLSPPRLIEHLRRIPGVGLWTAHAAAADWSNDWAFYPSSDPTLRTWARRAAPDYPWPSEERAFTNFWRTLTRTHLGPATVLTLAFGNRHGNPTEPHP</sequence>
<evidence type="ECO:0000313" key="1">
    <source>
        <dbReference type="EMBL" id="MFC0532089.1"/>
    </source>
</evidence>
<dbReference type="InterPro" id="IPR011257">
    <property type="entry name" value="DNA_glycosylase"/>
</dbReference>
<comment type="caution">
    <text evidence="1">The sequence shown here is derived from an EMBL/GenBank/DDBJ whole genome shotgun (WGS) entry which is preliminary data.</text>
</comment>
<reference evidence="1 2" key="1">
    <citation type="submission" date="2024-09" db="EMBL/GenBank/DDBJ databases">
        <authorList>
            <person name="Sun Q."/>
            <person name="Mori K."/>
        </authorList>
    </citation>
    <scope>NUCLEOTIDE SEQUENCE [LARGE SCALE GENOMIC DNA]</scope>
    <source>
        <strain evidence="1 2">TBRC 3947</strain>
    </source>
</reference>
<dbReference type="RefSeq" id="WP_377257599.1">
    <property type="nucleotide sequence ID" value="NZ_JBHLUH010000064.1"/>
</dbReference>
<name>A0ABV6MBX6_9ACTN</name>